<organism evidence="2 3">
    <name type="scientific">Clunio marinus</name>
    <dbReference type="NCBI Taxonomy" id="568069"/>
    <lineage>
        <taxon>Eukaryota</taxon>
        <taxon>Metazoa</taxon>
        <taxon>Ecdysozoa</taxon>
        <taxon>Arthropoda</taxon>
        <taxon>Hexapoda</taxon>
        <taxon>Insecta</taxon>
        <taxon>Pterygota</taxon>
        <taxon>Neoptera</taxon>
        <taxon>Endopterygota</taxon>
        <taxon>Diptera</taxon>
        <taxon>Nematocera</taxon>
        <taxon>Chironomoidea</taxon>
        <taxon>Chironomidae</taxon>
        <taxon>Clunio</taxon>
    </lineage>
</organism>
<proteinExistence type="predicted"/>
<protein>
    <submittedName>
        <fullName evidence="2">CLUMA_CG015723, isoform A</fullName>
    </submittedName>
</protein>
<feature type="compositionally biased region" description="Polar residues" evidence="1">
    <location>
        <begin position="80"/>
        <end position="100"/>
    </location>
</feature>
<evidence type="ECO:0000313" key="2">
    <source>
        <dbReference type="EMBL" id="CRL02224.1"/>
    </source>
</evidence>
<evidence type="ECO:0000256" key="1">
    <source>
        <dbReference type="SAM" id="MobiDB-lite"/>
    </source>
</evidence>
<dbReference type="AlphaFoldDB" id="A0A1J1IPY7"/>
<keyword evidence="3" id="KW-1185">Reference proteome</keyword>
<sequence>MKDLLPDDVDVSNSEDEEDETSESVDASKKNSNMDFCENPETIRARREKQFQHRMAKKHPQVQQIPQDTKSRDVVGAQKGQGQSNQVLRNRQNKTTNKSSRANHNRKAGSTFKQSRGMF</sequence>
<feature type="compositionally biased region" description="Acidic residues" evidence="1">
    <location>
        <begin position="1"/>
        <end position="23"/>
    </location>
</feature>
<dbReference type="Proteomes" id="UP000183832">
    <property type="component" value="Unassembled WGS sequence"/>
</dbReference>
<reference evidence="2 3" key="1">
    <citation type="submission" date="2015-04" db="EMBL/GenBank/DDBJ databases">
        <authorList>
            <person name="Syromyatnikov M.Y."/>
            <person name="Popov V.N."/>
        </authorList>
    </citation>
    <scope>NUCLEOTIDE SEQUENCE [LARGE SCALE GENOMIC DNA]</scope>
</reference>
<evidence type="ECO:0000313" key="3">
    <source>
        <dbReference type="Proteomes" id="UP000183832"/>
    </source>
</evidence>
<accession>A0A1J1IPY7</accession>
<name>A0A1J1IPY7_9DIPT</name>
<feature type="compositionally biased region" description="Basic and acidic residues" evidence="1">
    <location>
        <begin position="41"/>
        <end position="51"/>
    </location>
</feature>
<feature type="region of interest" description="Disordered" evidence="1">
    <location>
        <begin position="1"/>
        <end position="119"/>
    </location>
</feature>
<dbReference type="EMBL" id="CVRI01000057">
    <property type="protein sequence ID" value="CRL02224.1"/>
    <property type="molecule type" value="Genomic_DNA"/>
</dbReference>
<dbReference type="STRING" id="568069.A0A1J1IPY7"/>
<gene>
    <name evidence="2" type="ORF">CLUMA_CG015723</name>
</gene>
<dbReference type="OrthoDB" id="5577209at2759"/>